<dbReference type="Proteomes" id="UP000657918">
    <property type="component" value="Unassembled WGS sequence"/>
</dbReference>
<feature type="compositionally biased region" description="Basic residues" evidence="7">
    <location>
        <begin position="1"/>
        <end position="14"/>
    </location>
</feature>
<dbReference type="Gene3D" id="3.80.10.10">
    <property type="entry name" value="Ribonuclease Inhibitor"/>
    <property type="match status" value="1"/>
</dbReference>
<gene>
    <name evidence="9" type="ORF">SADUNF_Sadunf02G0114900</name>
</gene>
<feature type="repeat" description="ARM" evidence="6">
    <location>
        <begin position="854"/>
        <end position="896"/>
    </location>
</feature>
<organism evidence="9 10">
    <name type="scientific">Salix dunnii</name>
    <dbReference type="NCBI Taxonomy" id="1413687"/>
    <lineage>
        <taxon>Eukaryota</taxon>
        <taxon>Viridiplantae</taxon>
        <taxon>Streptophyta</taxon>
        <taxon>Embryophyta</taxon>
        <taxon>Tracheophyta</taxon>
        <taxon>Spermatophyta</taxon>
        <taxon>Magnoliopsida</taxon>
        <taxon>eudicotyledons</taxon>
        <taxon>Gunneridae</taxon>
        <taxon>Pentapetalae</taxon>
        <taxon>rosids</taxon>
        <taxon>fabids</taxon>
        <taxon>Malpighiales</taxon>
        <taxon>Salicaceae</taxon>
        <taxon>Saliceae</taxon>
        <taxon>Salix</taxon>
    </lineage>
</organism>
<dbReference type="EMBL" id="JADGMS010000002">
    <property type="protein sequence ID" value="KAF9687647.1"/>
    <property type="molecule type" value="Genomic_DNA"/>
</dbReference>
<feature type="repeat" description="ARM" evidence="6">
    <location>
        <begin position="510"/>
        <end position="553"/>
    </location>
</feature>
<dbReference type="InterPro" id="IPR000225">
    <property type="entry name" value="Armadillo"/>
</dbReference>
<dbReference type="Pfam" id="PF00514">
    <property type="entry name" value="Arm"/>
    <property type="match status" value="6"/>
</dbReference>
<comment type="caution">
    <text evidence="9">The sequence shown here is derived from an EMBL/GenBank/DDBJ whole genome shotgun (WGS) entry which is preliminary data.</text>
</comment>
<feature type="repeat" description="ARM" evidence="6">
    <location>
        <begin position="552"/>
        <end position="583"/>
    </location>
</feature>
<dbReference type="InterPro" id="IPR001810">
    <property type="entry name" value="F-box_dom"/>
</dbReference>
<evidence type="ECO:0000313" key="10">
    <source>
        <dbReference type="Proteomes" id="UP000657918"/>
    </source>
</evidence>
<dbReference type="PROSITE" id="PS50176">
    <property type="entry name" value="ARM_REPEAT"/>
    <property type="match status" value="6"/>
</dbReference>
<keyword evidence="4" id="KW-0539">Nucleus</keyword>
<comment type="subcellular location">
    <subcellularLocation>
        <location evidence="1">Nucleus</location>
    </subcellularLocation>
</comment>
<keyword evidence="10" id="KW-1185">Reference proteome</keyword>
<dbReference type="OrthoDB" id="7537227at2759"/>
<dbReference type="CDD" id="cd22155">
    <property type="entry name" value="F-box_AtADLO1-like"/>
    <property type="match status" value="1"/>
</dbReference>
<dbReference type="FunFam" id="1.25.10.10:FF:001918">
    <property type="entry name" value="Protein ARABIDILLO 2"/>
    <property type="match status" value="1"/>
</dbReference>
<evidence type="ECO:0000256" key="7">
    <source>
        <dbReference type="SAM" id="MobiDB-lite"/>
    </source>
</evidence>
<feature type="repeat" description="ARM" evidence="6">
    <location>
        <begin position="469"/>
        <end position="511"/>
    </location>
</feature>
<evidence type="ECO:0000256" key="6">
    <source>
        <dbReference type="PROSITE-ProRule" id="PRU00259"/>
    </source>
</evidence>
<protein>
    <recommendedName>
        <fullName evidence="8">F-box domain-containing protein</fullName>
    </recommendedName>
</protein>
<dbReference type="Gene3D" id="1.25.10.10">
    <property type="entry name" value="Leucine-rich Repeat Variant"/>
    <property type="match status" value="4"/>
</dbReference>
<evidence type="ECO:0000256" key="1">
    <source>
        <dbReference type="ARBA" id="ARBA00004123"/>
    </source>
</evidence>
<name>A0A835TJ08_9ROSI</name>
<evidence type="ECO:0000256" key="2">
    <source>
        <dbReference type="ARBA" id="ARBA00005462"/>
    </source>
</evidence>
<evidence type="ECO:0000259" key="8">
    <source>
        <dbReference type="PROSITE" id="PS50181"/>
    </source>
</evidence>
<dbReference type="InterPro" id="IPR016024">
    <property type="entry name" value="ARM-type_fold"/>
</dbReference>
<sequence length="1120" mass="120700">MNRRVRQKVAKKSKEKVGLPSNPEIGDAGLCPDSNEDVDWTSLPDDTVIQLFSCLNYRDRASLSSACKTWRVLGLSSCLWTSLDLRAHKCDPGMAVSLASRCVNLQKIRFRGAESADAIIHLQARNLREISGDYCRKITDATLSMIVARHEALETLQLGPDFCEKVSSDAIKAIAFCCPKLKKLRLSGLRDVSADVINALAKHCPNLIDIGFLDCLKVDEVALGNVVSVIFLSVAGTSNMKWGVVSHLWHKLPKLIGLDVSRTDIGPSAVSRLLSSSPSLKVMCALNCPVLEEDNTFSVNKYKGKLLLALFTDIFKGLASLFDDTTKMGKNVLLEWRNLKTKDKNVGEIMTWLEWILSHTLLRTAESNPQGLDVFWLKLGAPVLLSLMQSSQEEVQERAATGLATFVVIDDENASIDCGRAEAVMRDGGIRLLLNLAKSWREGLQSEAAKAVANLSVNANVAKAVAEEGGIEILAGLARSMNRLVAEEAAGGLWNLSVGEEHKGAIAEAGGVKALVDLIFKWSSGSDGERAAGALANLAADDKCSMEVALAGGVHALVMLARNCKSEGVQEQAARALANLAAHGDSNSNNAAVGQEAGALEALVQLTRSLHEGVRQEAAGALWNLSFDDRNREAIAAAGGVEALVMYLLATSMCSLFLRSIVAMTRNRKCCSESTSYNVHFPVLHYPNYSVQVSYGTYSFSACIKQPTLTLKTGYHELVINCWICYLQYGVISKQIRSQCLQMVTEGTTPGDPCIWNLLLQLAKDHIWNNIAASLDSCINLNPLALCSITGVLGATVGILSEFTIVRQHVFSHFEVALAQSCANASPGLQERAAGALWGLSVSEANSIAIGQEGGVAPLIALARSEAKDVHETAAGALWNLAFNPGNALRIVEEGGVPALVDLCSSSVSKMARFMAALALAYMFDGRMDEFALIGTSTESTSKRVNLDGARRMAMKHIETFVLTFTNPQAFATAASSSAPAALAQVTERARIKEAGHLRCSAHWFFAHEWFHTILYSKLEQTFFISLSSFCGLSGAEIGRFVAMLRNPSSILKACAAFALLQFTIPGGRHALHHASLMQSAGAARVLRAAAAAATAPLEAKIFARIVLRNLEYHHLESSI</sequence>
<evidence type="ECO:0000256" key="4">
    <source>
        <dbReference type="ARBA" id="ARBA00023242"/>
    </source>
</evidence>
<feature type="domain" description="F-box" evidence="8">
    <location>
        <begin position="37"/>
        <end position="83"/>
    </location>
</feature>
<accession>A0A835TJ08</accession>
<comment type="similarity">
    <text evidence="2">Belongs to the beta-catenin family.</text>
</comment>
<keyword evidence="3" id="KW-0677">Repeat</keyword>
<dbReference type="SMART" id="SM00256">
    <property type="entry name" value="FBOX"/>
    <property type="match status" value="1"/>
</dbReference>
<feature type="repeat" description="ARM" evidence="6">
    <location>
        <begin position="428"/>
        <end position="470"/>
    </location>
</feature>
<dbReference type="Pfam" id="PF12937">
    <property type="entry name" value="F-box-like"/>
    <property type="match status" value="1"/>
</dbReference>
<reference evidence="9 10" key="1">
    <citation type="submission" date="2020-10" db="EMBL/GenBank/DDBJ databases">
        <title>Plant Genome Project.</title>
        <authorList>
            <person name="Zhang R.-G."/>
        </authorList>
    </citation>
    <scope>NUCLEOTIDE SEQUENCE [LARGE SCALE GENOMIC DNA]</scope>
    <source>
        <strain evidence="9">FAFU-HL-1</strain>
        <tissue evidence="9">Leaf</tissue>
    </source>
</reference>
<dbReference type="PROSITE" id="PS50181">
    <property type="entry name" value="FBOX"/>
    <property type="match status" value="1"/>
</dbReference>
<dbReference type="InterPro" id="IPR032675">
    <property type="entry name" value="LRR_dom_sf"/>
</dbReference>
<dbReference type="InterPro" id="IPR011989">
    <property type="entry name" value="ARM-like"/>
</dbReference>
<evidence type="ECO:0000313" key="9">
    <source>
        <dbReference type="EMBL" id="KAF9687647.1"/>
    </source>
</evidence>
<feature type="repeat" description="ARM" evidence="6">
    <location>
        <begin position="598"/>
        <end position="640"/>
    </location>
</feature>
<dbReference type="PANTHER" id="PTHR46976:SF1">
    <property type="entry name" value="PROTEIN ARABIDILLO 1"/>
    <property type="match status" value="1"/>
</dbReference>
<dbReference type="SUPFAM" id="SSF52047">
    <property type="entry name" value="RNI-like"/>
    <property type="match status" value="1"/>
</dbReference>
<dbReference type="PANTHER" id="PTHR46976">
    <property type="entry name" value="PROTEIN ARABIDILLO 1"/>
    <property type="match status" value="1"/>
</dbReference>
<evidence type="ECO:0000256" key="3">
    <source>
        <dbReference type="ARBA" id="ARBA00022737"/>
    </source>
</evidence>
<comment type="function">
    <text evidence="5">Promotes lateral root initiation and development, independently of auxin (IAA) and abscisis acid (ABA).</text>
</comment>
<dbReference type="GO" id="GO:0005634">
    <property type="term" value="C:nucleus"/>
    <property type="evidence" value="ECO:0007669"/>
    <property type="project" value="UniProtKB-SubCell"/>
</dbReference>
<dbReference type="SUPFAM" id="SSF48371">
    <property type="entry name" value="ARM repeat"/>
    <property type="match status" value="2"/>
</dbReference>
<feature type="region of interest" description="Disordered" evidence="7">
    <location>
        <begin position="1"/>
        <end position="24"/>
    </location>
</feature>
<dbReference type="GO" id="GO:0048527">
    <property type="term" value="P:lateral root development"/>
    <property type="evidence" value="ECO:0007669"/>
    <property type="project" value="UniProtKB-ARBA"/>
</dbReference>
<evidence type="ECO:0000256" key="5">
    <source>
        <dbReference type="ARBA" id="ARBA00056877"/>
    </source>
</evidence>
<proteinExistence type="inferred from homology"/>
<dbReference type="SMART" id="SM00185">
    <property type="entry name" value="ARM"/>
    <property type="match status" value="7"/>
</dbReference>
<dbReference type="AlphaFoldDB" id="A0A835TJ08"/>